<dbReference type="FunFam" id="3.40.47.10:FF:000025">
    <property type="entry name" value="Chalcone synthase 2"/>
    <property type="match status" value="1"/>
</dbReference>
<dbReference type="Proteomes" id="UP000811609">
    <property type="component" value="Chromosome 6"/>
</dbReference>
<comment type="caution">
    <text evidence="6">The sequence shown here is derived from an EMBL/GenBank/DDBJ whole genome shotgun (WGS) entry which is preliminary data.</text>
</comment>
<keyword evidence="2" id="KW-0808">Transferase</keyword>
<dbReference type="GO" id="GO:0030639">
    <property type="term" value="P:polyketide biosynthetic process"/>
    <property type="evidence" value="ECO:0007669"/>
    <property type="project" value="TreeGrafter"/>
</dbReference>
<keyword evidence="7" id="KW-1185">Reference proteome</keyword>
<evidence type="ECO:0000259" key="4">
    <source>
        <dbReference type="Pfam" id="PF01048"/>
    </source>
</evidence>
<comment type="similarity">
    <text evidence="1 2">Belongs to the thiolase-like superfamily. Chalcone/stilbene synthases family.</text>
</comment>
<evidence type="ECO:0008006" key="8">
    <source>
        <dbReference type="Google" id="ProtNLM"/>
    </source>
</evidence>
<dbReference type="Pfam" id="PF00195">
    <property type="entry name" value="Chal_sti_synt_N"/>
    <property type="match status" value="1"/>
</dbReference>
<gene>
    <name evidence="6" type="ORF">CIPAW_06G125600</name>
</gene>
<dbReference type="GO" id="GO:0016747">
    <property type="term" value="F:acyltransferase activity, transferring groups other than amino-acyl groups"/>
    <property type="evidence" value="ECO:0007669"/>
    <property type="project" value="InterPro"/>
</dbReference>
<dbReference type="PANTHER" id="PTHR11877">
    <property type="entry name" value="HYDROXYMETHYLGLUTARYL-COA SYNTHASE"/>
    <property type="match status" value="1"/>
</dbReference>
<reference evidence="6" key="1">
    <citation type="submission" date="2020-12" db="EMBL/GenBank/DDBJ databases">
        <title>WGS assembly of Carya illinoinensis cv. Pawnee.</title>
        <authorList>
            <person name="Platts A."/>
            <person name="Shu S."/>
            <person name="Wright S."/>
            <person name="Barry K."/>
            <person name="Edger P."/>
            <person name="Pires J.C."/>
            <person name="Schmutz J."/>
        </authorList>
    </citation>
    <scope>NUCLEOTIDE SEQUENCE</scope>
    <source>
        <tissue evidence="6">Leaf</tissue>
    </source>
</reference>
<evidence type="ECO:0000259" key="5">
    <source>
        <dbReference type="Pfam" id="PF02797"/>
    </source>
</evidence>
<sequence length="643" mass="69886">MASHGDRSEDAVVSQPQDRPISTIVIIIAMQTEALPLVNKLQLTEDLEPVFPKGVPWVRYHGAYKDLNINLIWPGKDLALGVDSIGTVSASLVTYASIEALKPDLIINAGTAGGFKAKGAAVGDVFVASDCAFHDRRIPIPVFDMYGVGLRQAYSTPNLVKELNLKVGKLSTGDSLDMSSQDEASIVANDATIKDMEGAAVAYVADLLKVPTIFVKAVTDIVDGEKPTADEFLQNLAAVTAALDQAVTQEEMGSEDVARGGSTKWANPGKATILALGKAFPHQLVMQDYLVDGYFRDTNCDDPVLKQKLTRLCKTTTVQTRYVVMSEEILKKYPELAVEGLPTVKQRLDICNDAVTRMAIEASQACLKNWGRPISDITHLVYVSSSEARLPGGDLYLAKGLGLSPDTQRVMLYFVGCSGGVAGLRVAKDIAENNPGSRVLLATSETTIIGYKPPSAERPYDLVGVALFGDGAGAMLIGSDPVLGYEKPLFELHTAIQQFLPDTEKTIDGRLTEEGISFKLARELPQIIEDNIEGFCKKLIKVVGFPDQEYNKMFWAVHPGGPAILNRMEKRLELLPEKLNASRRALMDYGNASSNTIVYVLEYMIEENLKIKKENQGDNEWGLILAFGPGISFEGILARNLTD</sequence>
<protein>
    <recommendedName>
        <fullName evidence="8">Chalcone synthase</fullName>
    </recommendedName>
</protein>
<feature type="domain" description="Chalcone/stilbene synthase N-terminal" evidence="3">
    <location>
        <begin position="264"/>
        <end position="481"/>
    </location>
</feature>
<dbReference type="InterPro" id="IPR001099">
    <property type="entry name" value="Chalcone/stilbene_synt_N"/>
</dbReference>
<dbReference type="AlphaFoldDB" id="A0A8T1QB27"/>
<dbReference type="FunFam" id="3.40.47.10:FF:000014">
    <property type="entry name" value="Chalcone synthase 1"/>
    <property type="match status" value="1"/>
</dbReference>
<proteinExistence type="inferred from homology"/>
<dbReference type="Pfam" id="PF01048">
    <property type="entry name" value="PNP_UDP_1"/>
    <property type="match status" value="1"/>
</dbReference>
<accession>A0A8T1QB27</accession>
<dbReference type="PANTHER" id="PTHR11877:SF10">
    <property type="entry name" value="TYPE III POLYKETIDE SYNTHASE B"/>
    <property type="match status" value="1"/>
</dbReference>
<dbReference type="EMBL" id="CM031814">
    <property type="protein sequence ID" value="KAG6651619.1"/>
    <property type="molecule type" value="Genomic_DNA"/>
</dbReference>
<evidence type="ECO:0000313" key="7">
    <source>
        <dbReference type="Proteomes" id="UP000811609"/>
    </source>
</evidence>
<dbReference type="InterPro" id="IPR000845">
    <property type="entry name" value="Nucleoside_phosphorylase_d"/>
</dbReference>
<evidence type="ECO:0000256" key="2">
    <source>
        <dbReference type="RuleBase" id="RU003633"/>
    </source>
</evidence>
<name>A0A8T1QB27_CARIL</name>
<keyword evidence="2" id="KW-0012">Acyltransferase</keyword>
<dbReference type="InterPro" id="IPR011141">
    <property type="entry name" value="Polyketide_synthase_type-III"/>
</dbReference>
<dbReference type="CDD" id="cd09008">
    <property type="entry name" value="MTAN"/>
    <property type="match status" value="1"/>
</dbReference>
<dbReference type="Pfam" id="PF02797">
    <property type="entry name" value="Chal_sti_synt_C"/>
    <property type="match status" value="1"/>
</dbReference>
<evidence type="ECO:0000313" key="6">
    <source>
        <dbReference type="EMBL" id="KAG6651619.1"/>
    </source>
</evidence>
<dbReference type="InterPro" id="IPR012328">
    <property type="entry name" value="Chalcone/stilbene_synt_C"/>
</dbReference>
<dbReference type="GO" id="GO:0009116">
    <property type="term" value="P:nucleoside metabolic process"/>
    <property type="evidence" value="ECO:0007669"/>
    <property type="project" value="InterPro"/>
</dbReference>
<feature type="domain" description="Chalcone/stilbene synthase C-terminal" evidence="5">
    <location>
        <begin position="491"/>
        <end position="641"/>
    </location>
</feature>
<dbReference type="CDD" id="cd00831">
    <property type="entry name" value="CHS_like"/>
    <property type="match status" value="1"/>
</dbReference>
<evidence type="ECO:0000256" key="1">
    <source>
        <dbReference type="ARBA" id="ARBA00005531"/>
    </source>
</evidence>
<evidence type="ECO:0000259" key="3">
    <source>
        <dbReference type="Pfam" id="PF00195"/>
    </source>
</evidence>
<organism evidence="6 7">
    <name type="scientific">Carya illinoinensis</name>
    <name type="common">Pecan</name>
    <dbReference type="NCBI Taxonomy" id="32201"/>
    <lineage>
        <taxon>Eukaryota</taxon>
        <taxon>Viridiplantae</taxon>
        <taxon>Streptophyta</taxon>
        <taxon>Embryophyta</taxon>
        <taxon>Tracheophyta</taxon>
        <taxon>Spermatophyta</taxon>
        <taxon>Magnoliopsida</taxon>
        <taxon>eudicotyledons</taxon>
        <taxon>Gunneridae</taxon>
        <taxon>Pentapetalae</taxon>
        <taxon>rosids</taxon>
        <taxon>fabids</taxon>
        <taxon>Fagales</taxon>
        <taxon>Juglandaceae</taxon>
        <taxon>Carya</taxon>
    </lineage>
</organism>
<feature type="domain" description="Nucleoside phosphorylase" evidence="4">
    <location>
        <begin position="23"/>
        <end position="247"/>
    </location>
</feature>